<organism evidence="2 3">
    <name type="scientific">Dimorphilus gyrociliatus</name>
    <dbReference type="NCBI Taxonomy" id="2664684"/>
    <lineage>
        <taxon>Eukaryota</taxon>
        <taxon>Metazoa</taxon>
        <taxon>Spiralia</taxon>
        <taxon>Lophotrochozoa</taxon>
        <taxon>Annelida</taxon>
        <taxon>Polychaeta</taxon>
        <taxon>Polychaeta incertae sedis</taxon>
        <taxon>Dinophilidae</taxon>
        <taxon>Dimorphilus</taxon>
    </lineage>
</organism>
<dbReference type="Gene3D" id="1.25.10.10">
    <property type="entry name" value="Leucine-rich Repeat Variant"/>
    <property type="match status" value="1"/>
</dbReference>
<evidence type="ECO:0000313" key="2">
    <source>
        <dbReference type="EMBL" id="CAD5115546.1"/>
    </source>
</evidence>
<dbReference type="InterPro" id="IPR011989">
    <property type="entry name" value="ARM-like"/>
</dbReference>
<feature type="region of interest" description="Disordered" evidence="1">
    <location>
        <begin position="37"/>
        <end position="63"/>
    </location>
</feature>
<protein>
    <submittedName>
        <fullName evidence="2">DgyrCDS4511</fullName>
    </submittedName>
</protein>
<name>A0A7I8VGS2_9ANNE</name>
<proteinExistence type="predicted"/>
<dbReference type="Proteomes" id="UP000549394">
    <property type="component" value="Unassembled WGS sequence"/>
</dbReference>
<sequence>MLMPNFKDPSGYCNNYGSHKINRCSLLTSLECTCTGKDSSNLKSKQELFSSSSDTESESDDDDTDGRFTLADLLKGVLLFEKRHCKNLNAMKKLIMNFDGVEDLNETDSVKIFDYLNDSRKEIKQIGCLIIGQLCKNEDNTFKFLYHRLAERMIEFLNIEYMRESSLFTLEKIAKHKSLAEMWITDENVENLFKVIKMLLKSSCDKEINLAILNCLKAFSFHKKLANIIMDDTNTYLRNQNPTSKDFKEVYADLMGNLLLACDSSKMSILKSSALPHCISMIKTGNCFEKKRALQFFVSLMEENGIVCILDSDLIQYIISAFLFCKCSKVEEVSLLIISKLISAKERDVRQKVLREIYHQFRSDDENINRFEFLYNIVFNRFRKLARIEKDESSKDVFVRLIPSIDVDSSTLNRISYLIRIIYDLISYENGYFDDRSEISRIDDLTGNGLLYIIDLLRVYSLQPKLTVRSINNEMLVRPTSGRRQAPQSALNIHNMLQTSEIQLVIDLLKLIYFISKFGGKKVENLQDTVEQKPLDSEPIKEATEECEILTRSIRFRLLQSGTIQAVGPWLSCRHSMIKKYAVEILENLSSPVTEISRPIPPPKDTKDRSEILRDALNSMSEDSANIIENALGGNIRIRSACVNSIRKRVTSFRPMSAIVKGKNELVNEVYTEWKPKINYNETILNQCLEQIKEFLLPLLYSLLTSDEVIKISILQFLYTLLNYQTVNIISITDYGGVKVLLDCVRIWDEASGIDLLRMYIRILHEIIKKEMRAKEAFLKFDGIKVLCLKQRIVKAKPYISEFLQNLQTIETPVFSQEKNQPNDVWAKVL</sequence>
<feature type="compositionally biased region" description="Polar residues" evidence="1">
    <location>
        <begin position="37"/>
        <end position="49"/>
    </location>
</feature>
<dbReference type="InterPro" id="IPR016024">
    <property type="entry name" value="ARM-type_fold"/>
</dbReference>
<evidence type="ECO:0000313" key="3">
    <source>
        <dbReference type="Proteomes" id="UP000549394"/>
    </source>
</evidence>
<accession>A0A7I8VGS2</accession>
<reference evidence="2 3" key="1">
    <citation type="submission" date="2020-08" db="EMBL/GenBank/DDBJ databases">
        <authorList>
            <person name="Hejnol A."/>
        </authorList>
    </citation>
    <scope>NUCLEOTIDE SEQUENCE [LARGE SCALE GENOMIC DNA]</scope>
</reference>
<evidence type="ECO:0000256" key="1">
    <source>
        <dbReference type="SAM" id="MobiDB-lite"/>
    </source>
</evidence>
<dbReference type="SUPFAM" id="SSF48371">
    <property type="entry name" value="ARM repeat"/>
    <property type="match status" value="1"/>
</dbReference>
<dbReference type="EMBL" id="CAJFCJ010000006">
    <property type="protein sequence ID" value="CAD5115546.1"/>
    <property type="molecule type" value="Genomic_DNA"/>
</dbReference>
<gene>
    <name evidence="2" type="ORF">DGYR_LOCUS4275</name>
</gene>
<comment type="caution">
    <text evidence="2">The sequence shown here is derived from an EMBL/GenBank/DDBJ whole genome shotgun (WGS) entry which is preliminary data.</text>
</comment>
<keyword evidence="3" id="KW-1185">Reference proteome</keyword>
<dbReference type="AlphaFoldDB" id="A0A7I8VGS2"/>